<dbReference type="AlphaFoldDB" id="A0A917JPP0"/>
<comment type="function">
    <text evidence="11">Phosphatase that hydrolyzes non-canonical purine nucleotides such as XTP and ITP to their respective diphosphate derivatives. Probably excludes non-canonical purines from DNA/RNA precursor pool, thus preventing their incorporation into DNA/RNA and avoiding chromosomal lesions.</text>
</comment>
<feature type="binding site" evidence="11">
    <location>
        <position position="73"/>
    </location>
    <ligand>
        <name>Mg(2+)</name>
        <dbReference type="ChEBI" id="CHEBI:18420"/>
    </ligand>
</feature>
<dbReference type="EMBL" id="BMPZ01000003">
    <property type="protein sequence ID" value="GGI78733.1"/>
    <property type="molecule type" value="Genomic_DNA"/>
</dbReference>
<dbReference type="GO" id="GO:0009117">
    <property type="term" value="P:nucleotide metabolic process"/>
    <property type="evidence" value="ECO:0007669"/>
    <property type="project" value="UniProtKB-KW"/>
</dbReference>
<keyword evidence="2 11" id="KW-0479">Metal-binding</keyword>
<dbReference type="HAMAP" id="MF_00648">
    <property type="entry name" value="Non_canon_purine_NTPase_YjjX"/>
    <property type="match status" value="1"/>
</dbReference>
<dbReference type="Proteomes" id="UP000613743">
    <property type="component" value="Unassembled WGS sequence"/>
</dbReference>
<comment type="similarity">
    <text evidence="10 11">Belongs to the YjjX NTPase family.</text>
</comment>
<comment type="subunit">
    <text evidence="11">Homodimer.</text>
</comment>
<evidence type="ECO:0000256" key="6">
    <source>
        <dbReference type="ARBA" id="ARBA00023080"/>
    </source>
</evidence>
<keyword evidence="7 11" id="KW-0464">Manganese</keyword>
<dbReference type="EC" id="3.6.1.73" evidence="11"/>
<dbReference type="NCBIfam" id="TIGR00258">
    <property type="entry name" value="inosine/xanthosine triphosphatase"/>
    <property type="match status" value="1"/>
</dbReference>
<dbReference type="Pfam" id="PF01931">
    <property type="entry name" value="NTPase_I-T"/>
    <property type="match status" value="1"/>
</dbReference>
<dbReference type="Gene3D" id="3.90.950.10">
    <property type="match status" value="1"/>
</dbReference>
<keyword evidence="3 11" id="KW-0547">Nucleotide-binding</keyword>
<comment type="caution">
    <text evidence="11">Lacks conserved residue(s) required for the propagation of feature annotation.</text>
</comment>
<evidence type="ECO:0000256" key="8">
    <source>
        <dbReference type="ARBA" id="ARBA00048174"/>
    </source>
</evidence>
<proteinExistence type="inferred from homology"/>
<dbReference type="InterPro" id="IPR026533">
    <property type="entry name" value="NTPase/PRRC1"/>
</dbReference>
<evidence type="ECO:0000256" key="4">
    <source>
        <dbReference type="ARBA" id="ARBA00022801"/>
    </source>
</evidence>
<evidence type="ECO:0000256" key="5">
    <source>
        <dbReference type="ARBA" id="ARBA00022842"/>
    </source>
</evidence>
<organism evidence="13 14">
    <name type="scientific">Shewanella gelidii</name>
    <dbReference type="NCBI Taxonomy" id="1642821"/>
    <lineage>
        <taxon>Bacteria</taxon>
        <taxon>Pseudomonadati</taxon>
        <taxon>Pseudomonadota</taxon>
        <taxon>Gammaproteobacteria</taxon>
        <taxon>Alteromonadales</taxon>
        <taxon>Shewanellaceae</taxon>
        <taxon>Shewanella</taxon>
    </lineage>
</organism>
<keyword evidence="14" id="KW-1185">Reference proteome</keyword>
<dbReference type="GO" id="GO:0006772">
    <property type="term" value="P:thiamine metabolic process"/>
    <property type="evidence" value="ECO:0007669"/>
    <property type="project" value="TreeGrafter"/>
</dbReference>
<comment type="cofactor">
    <cofactor evidence="1">
        <name>Mn(2+)</name>
        <dbReference type="ChEBI" id="CHEBI:29035"/>
    </cofactor>
</comment>
<accession>A0A917JPP0</accession>
<comment type="cofactor">
    <cofactor evidence="11">
        <name>Mg(2+)</name>
        <dbReference type="ChEBI" id="CHEBI:18420"/>
    </cofactor>
    <cofactor evidence="11">
        <name>Mn(2+)</name>
        <dbReference type="ChEBI" id="CHEBI:29035"/>
    </cofactor>
    <text evidence="11">Binds 1 divalent metal cation per subunit; can use either Mg(2+) or Mn(2+).</text>
</comment>
<evidence type="ECO:0000259" key="12">
    <source>
        <dbReference type="Pfam" id="PF01931"/>
    </source>
</evidence>
<evidence type="ECO:0000313" key="14">
    <source>
        <dbReference type="Proteomes" id="UP000613743"/>
    </source>
</evidence>
<evidence type="ECO:0000256" key="11">
    <source>
        <dbReference type="HAMAP-Rule" id="MF_00648"/>
    </source>
</evidence>
<evidence type="ECO:0000256" key="2">
    <source>
        <dbReference type="ARBA" id="ARBA00022723"/>
    </source>
</evidence>
<reference evidence="13" key="2">
    <citation type="submission" date="2020-09" db="EMBL/GenBank/DDBJ databases">
        <authorList>
            <person name="Sun Q."/>
            <person name="Ohkuma M."/>
        </authorList>
    </citation>
    <scope>NUCLEOTIDE SEQUENCE</scope>
    <source>
        <strain evidence="13">JCM 30804</strain>
    </source>
</reference>
<dbReference type="GO" id="GO:0103023">
    <property type="term" value="F:ITPase activity"/>
    <property type="evidence" value="ECO:0007669"/>
    <property type="project" value="UniProtKB-EC"/>
</dbReference>
<evidence type="ECO:0000256" key="3">
    <source>
        <dbReference type="ARBA" id="ARBA00022741"/>
    </source>
</evidence>
<evidence type="ECO:0000256" key="1">
    <source>
        <dbReference type="ARBA" id="ARBA00001936"/>
    </source>
</evidence>
<dbReference type="FunFam" id="3.90.950.10:FF:000002">
    <property type="entry name" value="Inosine/xanthosine triphosphatase"/>
    <property type="match status" value="1"/>
</dbReference>
<dbReference type="InterPro" id="IPR002786">
    <property type="entry name" value="Non_canon_purine_NTPase"/>
</dbReference>
<comment type="catalytic activity">
    <reaction evidence="9 11">
        <text>XTP + H2O = XDP + phosphate + H(+)</text>
        <dbReference type="Rhea" id="RHEA:28406"/>
        <dbReference type="ChEBI" id="CHEBI:15377"/>
        <dbReference type="ChEBI" id="CHEBI:15378"/>
        <dbReference type="ChEBI" id="CHEBI:43474"/>
        <dbReference type="ChEBI" id="CHEBI:59884"/>
        <dbReference type="ChEBI" id="CHEBI:61314"/>
        <dbReference type="EC" id="3.6.1.73"/>
    </reaction>
</comment>
<dbReference type="NCBIfam" id="NF003459">
    <property type="entry name" value="PRK05074.1"/>
    <property type="match status" value="1"/>
</dbReference>
<evidence type="ECO:0000256" key="9">
    <source>
        <dbReference type="ARBA" id="ARBA00048781"/>
    </source>
</evidence>
<protein>
    <recommendedName>
        <fullName evidence="11">Inosine/xanthosine triphosphatase</fullName>
        <shortName evidence="11">ITPase/XTPase</shortName>
        <ecNumber evidence="11">3.6.1.73</ecNumber>
    </recommendedName>
    <alternativeName>
        <fullName evidence="11">Non-canonical purine NTP phosphatase</fullName>
    </alternativeName>
    <alternativeName>
        <fullName evidence="11">Non-standard purine NTP phosphatase</fullName>
    </alternativeName>
    <alternativeName>
        <fullName evidence="11">Nucleoside-triphosphate phosphatase</fullName>
        <shortName evidence="11">NTPase</shortName>
    </alternativeName>
</protein>
<dbReference type="GO" id="GO:0046872">
    <property type="term" value="F:metal ion binding"/>
    <property type="evidence" value="ECO:0007669"/>
    <property type="project" value="UniProtKB-KW"/>
</dbReference>
<dbReference type="PANTHER" id="PTHR34699:SF2">
    <property type="entry name" value="NON-CANONICAL PURINE NTP PHOSPHATASE_PRRC1 DOMAIN-CONTAINING PROTEIN"/>
    <property type="match status" value="1"/>
</dbReference>
<dbReference type="InterPro" id="IPR029001">
    <property type="entry name" value="ITPase-like_fam"/>
</dbReference>
<gene>
    <name evidence="13" type="ORF">GCM10009332_15180</name>
</gene>
<comment type="caution">
    <text evidence="13">The sequence shown here is derived from an EMBL/GenBank/DDBJ whole genome shotgun (WGS) entry which is preliminary data.</text>
</comment>
<dbReference type="InterPro" id="IPR050299">
    <property type="entry name" value="YjjX_NTPase"/>
</dbReference>
<keyword evidence="6 11" id="KW-0546">Nucleotide metabolism</keyword>
<keyword evidence="4 11" id="KW-0378">Hydrolase</keyword>
<reference evidence="13" key="1">
    <citation type="journal article" date="2014" name="Int. J. Syst. Evol. Microbiol.">
        <title>Complete genome sequence of Corynebacterium casei LMG S-19264T (=DSM 44701T), isolated from a smear-ripened cheese.</title>
        <authorList>
            <consortium name="US DOE Joint Genome Institute (JGI-PGF)"/>
            <person name="Walter F."/>
            <person name="Albersmeier A."/>
            <person name="Kalinowski J."/>
            <person name="Ruckert C."/>
        </authorList>
    </citation>
    <scope>NUCLEOTIDE SEQUENCE</scope>
    <source>
        <strain evidence="13">JCM 30804</strain>
    </source>
</reference>
<sequence>MTTMSNKIVIRVGSNNPVKVAAAKQAIACFYPGTEVDCQGMHAPSGVAEQPMTTAETKLGAINRAKYCQQTSQADFYVAMEGGVDHFDHGYATFAYVAILKGEQLSVGRSAELPLPAQVYQALEAGEELGNVMDKLFNTENIKQKGGAIGLLTHHQATRESSYTQALILAMAPLLNPELYITADVEGN</sequence>
<evidence type="ECO:0000256" key="10">
    <source>
        <dbReference type="ARBA" id="ARBA00060855"/>
    </source>
</evidence>
<evidence type="ECO:0000313" key="13">
    <source>
        <dbReference type="EMBL" id="GGI78733.1"/>
    </source>
</evidence>
<dbReference type="SUPFAM" id="SSF52972">
    <property type="entry name" value="ITPase-like"/>
    <property type="match status" value="1"/>
</dbReference>
<dbReference type="GO" id="GO:0000166">
    <property type="term" value="F:nucleotide binding"/>
    <property type="evidence" value="ECO:0007669"/>
    <property type="project" value="UniProtKB-KW"/>
</dbReference>
<name>A0A917JPP0_9GAMM</name>
<comment type="catalytic activity">
    <reaction evidence="8 11">
        <text>ITP + H2O = IDP + phosphate + H(+)</text>
        <dbReference type="Rhea" id="RHEA:28330"/>
        <dbReference type="ChEBI" id="CHEBI:15377"/>
        <dbReference type="ChEBI" id="CHEBI:15378"/>
        <dbReference type="ChEBI" id="CHEBI:43474"/>
        <dbReference type="ChEBI" id="CHEBI:58280"/>
        <dbReference type="ChEBI" id="CHEBI:61402"/>
        <dbReference type="EC" id="3.6.1.73"/>
    </reaction>
</comment>
<keyword evidence="5 11" id="KW-0460">Magnesium</keyword>
<evidence type="ECO:0000256" key="7">
    <source>
        <dbReference type="ARBA" id="ARBA00023211"/>
    </source>
</evidence>
<dbReference type="PANTHER" id="PTHR34699">
    <property type="match status" value="1"/>
</dbReference>
<feature type="domain" description="Non-canonical purine NTP phosphatase/PRRC1" evidence="12">
    <location>
        <begin position="13"/>
        <end position="174"/>
    </location>
</feature>